<keyword evidence="1" id="KW-0472">Membrane</keyword>
<organism evidence="3 4">
    <name type="scientific">Acaryochloris marina (strain MBIC 11017)</name>
    <dbReference type="NCBI Taxonomy" id="329726"/>
    <lineage>
        <taxon>Bacteria</taxon>
        <taxon>Bacillati</taxon>
        <taxon>Cyanobacteriota</taxon>
        <taxon>Cyanophyceae</taxon>
        <taxon>Acaryochloridales</taxon>
        <taxon>Acaryochloridaceae</taxon>
        <taxon>Acaryochloris</taxon>
    </lineage>
</organism>
<dbReference type="HOGENOM" id="CLU_035211_4_1_3"/>
<evidence type="ECO:0000256" key="1">
    <source>
        <dbReference type="SAM" id="Phobius"/>
    </source>
</evidence>
<reference evidence="3 4" key="1">
    <citation type="journal article" date="2008" name="Proc. Natl. Acad. Sci. U.S.A.">
        <title>Niche adaptation and genome expansion in the chlorophyll d-producing cyanobacterium Acaryochloris marina.</title>
        <authorList>
            <person name="Swingley W.D."/>
            <person name="Chen M."/>
            <person name="Cheung P.C."/>
            <person name="Conrad A.L."/>
            <person name="Dejesa L.C."/>
            <person name="Hao J."/>
            <person name="Honchak B.M."/>
            <person name="Karbach L.E."/>
            <person name="Kurdoglu A."/>
            <person name="Lahiri S."/>
            <person name="Mastrian S.D."/>
            <person name="Miyashita H."/>
            <person name="Page L."/>
            <person name="Ramakrishna P."/>
            <person name="Satoh S."/>
            <person name="Sattley W.M."/>
            <person name="Shimada Y."/>
            <person name="Taylor H.L."/>
            <person name="Tomo T."/>
            <person name="Tsuchiya T."/>
            <person name="Wang Z.T."/>
            <person name="Raymond J."/>
            <person name="Mimuro M."/>
            <person name="Blankenship R.E."/>
            <person name="Touchman J.W."/>
        </authorList>
    </citation>
    <scope>NUCLEOTIDE SEQUENCE [LARGE SCALE GENOMIC DNA]</scope>
    <source>
        <strain evidence="4">MBIC 11017</strain>
    </source>
</reference>
<dbReference type="PANTHER" id="PTHR30373:SF2">
    <property type="entry name" value="UPF0603 PROTEIN YGCG"/>
    <property type="match status" value="1"/>
</dbReference>
<dbReference type="Proteomes" id="UP000000268">
    <property type="component" value="Chromosome"/>
</dbReference>
<dbReference type="PANTHER" id="PTHR30373">
    <property type="entry name" value="UPF0603 PROTEIN YGCG"/>
    <property type="match status" value="1"/>
</dbReference>
<gene>
    <name evidence="3" type="ordered locus">AM1_5296</name>
</gene>
<keyword evidence="1" id="KW-1133">Transmembrane helix</keyword>
<evidence type="ECO:0000259" key="2">
    <source>
        <dbReference type="Pfam" id="PF04536"/>
    </source>
</evidence>
<protein>
    <recommendedName>
        <fullName evidence="2">TPM domain-containing protein</fullName>
    </recommendedName>
</protein>
<dbReference type="EMBL" id="CP000828">
    <property type="protein sequence ID" value="ABW30254.1"/>
    <property type="molecule type" value="Genomic_DNA"/>
</dbReference>
<proteinExistence type="predicted"/>
<dbReference type="STRING" id="329726.AM1_5296"/>
<evidence type="ECO:0000313" key="3">
    <source>
        <dbReference type="EMBL" id="ABW30254.1"/>
    </source>
</evidence>
<sequence>MKASYLSIHTSISLGTAICLAGITTLPLTVWAVPYKQVPNPRQQTRGWVTDMANVLSPETETQLNQLITQLEAENGSEIAVVTVPDTSPSATPKVFATSLFNHWGIGKEGQDSGVLFLISKGDRRVEIETGYGVEAILPDAKVGQIIDDHILPKFKTGNFDQGATTGTQLLIQHLSADTSLPESSPINRQPVRTIYDTEPDFSWLWGILSVGGVWGVLGFLMYSLKKKGAVLRPGKRSRVSREKYSYDLDGRVPRCAHCKQALHKIASKDLSVHLTETEKVAQKLGSVKFIGWQCPTSSPEDASKNIHVRAYIWNPISFRECPECKEFTVSRSFEVLESATDDQPGKNYVTDTCECCGYVKEYEEKSPPLKLASASKHRSGSDNLWGENYGGGFGGGFGGDSGGGGGSFGAGDSGGGGAGGSW</sequence>
<dbReference type="OrthoDB" id="9810918at2"/>
<dbReference type="RefSeq" id="WP_012165506.1">
    <property type="nucleotide sequence ID" value="NC_009925.1"/>
</dbReference>
<keyword evidence="4" id="KW-1185">Reference proteome</keyword>
<keyword evidence="1" id="KW-0812">Transmembrane</keyword>
<feature type="transmembrane region" description="Helical" evidence="1">
    <location>
        <begin position="204"/>
        <end position="223"/>
    </location>
</feature>
<accession>B0CAQ3</accession>
<evidence type="ECO:0000313" key="4">
    <source>
        <dbReference type="Proteomes" id="UP000000268"/>
    </source>
</evidence>
<dbReference type="KEGG" id="amr:AM1_5296"/>
<dbReference type="InterPro" id="IPR007621">
    <property type="entry name" value="TPM_dom"/>
</dbReference>
<dbReference type="AlphaFoldDB" id="B0CAQ3"/>
<name>B0CAQ3_ACAM1</name>
<feature type="domain" description="TPM" evidence="2">
    <location>
        <begin position="49"/>
        <end position="173"/>
    </location>
</feature>
<dbReference type="Pfam" id="PF04536">
    <property type="entry name" value="TPM_phosphatase"/>
    <property type="match status" value="1"/>
</dbReference>
<dbReference type="Gene3D" id="3.10.310.50">
    <property type="match status" value="1"/>
</dbReference>
<dbReference type="eggNOG" id="COG1512">
    <property type="taxonomic scope" value="Bacteria"/>
</dbReference>